<organism evidence="8 9">
    <name type="scientific">Mycena venus</name>
    <dbReference type="NCBI Taxonomy" id="2733690"/>
    <lineage>
        <taxon>Eukaryota</taxon>
        <taxon>Fungi</taxon>
        <taxon>Dikarya</taxon>
        <taxon>Basidiomycota</taxon>
        <taxon>Agaricomycotina</taxon>
        <taxon>Agaricomycetes</taxon>
        <taxon>Agaricomycetidae</taxon>
        <taxon>Agaricales</taxon>
        <taxon>Marasmiineae</taxon>
        <taxon>Mycenaceae</taxon>
        <taxon>Mycena</taxon>
    </lineage>
</organism>
<keyword evidence="3 8" id="KW-0032">Aminotransferase</keyword>
<dbReference type="GO" id="GO:0042853">
    <property type="term" value="P:L-alanine catabolic process"/>
    <property type="evidence" value="ECO:0007669"/>
    <property type="project" value="UniProtKB-UniPathway"/>
</dbReference>
<evidence type="ECO:0000259" key="7">
    <source>
        <dbReference type="Pfam" id="PF00155"/>
    </source>
</evidence>
<dbReference type="EMBL" id="JACAZI010000017">
    <property type="protein sequence ID" value="KAF7342183.1"/>
    <property type="molecule type" value="Genomic_DNA"/>
</dbReference>
<comment type="caution">
    <text evidence="8">The sequence shown here is derived from an EMBL/GenBank/DDBJ whole genome shotgun (WGS) entry which is preliminary data.</text>
</comment>
<keyword evidence="5" id="KW-0663">Pyridoxal phosphate</keyword>
<evidence type="ECO:0000256" key="6">
    <source>
        <dbReference type="ARBA" id="ARBA00025785"/>
    </source>
</evidence>
<comment type="cofactor">
    <cofactor evidence="1">
        <name>pyridoxal 5'-phosphate</name>
        <dbReference type="ChEBI" id="CHEBI:597326"/>
    </cofactor>
</comment>
<dbReference type="Proteomes" id="UP000620124">
    <property type="component" value="Unassembled WGS sequence"/>
</dbReference>
<evidence type="ECO:0000256" key="4">
    <source>
        <dbReference type="ARBA" id="ARBA00022679"/>
    </source>
</evidence>
<evidence type="ECO:0000256" key="5">
    <source>
        <dbReference type="ARBA" id="ARBA00022898"/>
    </source>
</evidence>
<gene>
    <name evidence="8" type="ORF">MVEN_01806200</name>
</gene>
<keyword evidence="9" id="KW-1185">Reference proteome</keyword>
<dbReference type="Gene3D" id="3.40.640.10">
    <property type="entry name" value="Type I PLP-dependent aspartate aminotransferase-like (Major domain)"/>
    <property type="match status" value="1"/>
</dbReference>
<dbReference type="OrthoDB" id="1732682at2759"/>
<comment type="subunit">
    <text evidence="2">Homodimer.</text>
</comment>
<evidence type="ECO:0000256" key="1">
    <source>
        <dbReference type="ARBA" id="ARBA00001933"/>
    </source>
</evidence>
<dbReference type="Pfam" id="PF00155">
    <property type="entry name" value="Aminotran_1_2"/>
    <property type="match status" value="1"/>
</dbReference>
<evidence type="ECO:0000313" key="8">
    <source>
        <dbReference type="EMBL" id="KAF7342183.1"/>
    </source>
</evidence>
<dbReference type="FunFam" id="3.40.640.10:FF:000236">
    <property type="entry name" value="Alanine aminotransferase 2"/>
    <property type="match status" value="1"/>
</dbReference>
<proteinExistence type="inferred from homology"/>
<evidence type="ECO:0000256" key="2">
    <source>
        <dbReference type="ARBA" id="ARBA00011738"/>
    </source>
</evidence>
<dbReference type="Gene3D" id="1.10.287.1970">
    <property type="match status" value="1"/>
</dbReference>
<dbReference type="SUPFAM" id="SSF53383">
    <property type="entry name" value="PLP-dependent transferases"/>
    <property type="match status" value="1"/>
</dbReference>
<dbReference type="AlphaFoldDB" id="A0A8H6XIK2"/>
<dbReference type="InterPro" id="IPR015421">
    <property type="entry name" value="PyrdxlP-dep_Trfase_major"/>
</dbReference>
<dbReference type="GO" id="GO:0030170">
    <property type="term" value="F:pyridoxal phosphate binding"/>
    <property type="evidence" value="ECO:0007669"/>
    <property type="project" value="InterPro"/>
</dbReference>
<evidence type="ECO:0000313" key="9">
    <source>
        <dbReference type="Proteomes" id="UP000620124"/>
    </source>
</evidence>
<dbReference type="InterPro" id="IPR045088">
    <property type="entry name" value="ALAT1/2-like"/>
</dbReference>
<dbReference type="PANTHER" id="PTHR11751:SF29">
    <property type="entry name" value="ALANINE TRANSAMINASE"/>
    <property type="match status" value="1"/>
</dbReference>
<dbReference type="GO" id="GO:0008483">
    <property type="term" value="F:transaminase activity"/>
    <property type="evidence" value="ECO:0007669"/>
    <property type="project" value="UniProtKB-KW"/>
</dbReference>
<sequence>MRQPPLDFLNPQFLDIQCALCGGFVRKEGTYPDQPKSDSEGNCASLHFNKNIISPDEGLHQPPITFTRQVAALTEWPALSDLAPGVFPADVVARAKELYNEIGSIGAYAHNQGVPSIRRSVAKFIEDRDGYAASPDDIFLTAGASGGISLLINLAITDPTAGILIPIPKHPLYVATLEKHHGRAIPYLLDESDTQSISSAMAAARKAGTKPKALVVINPGSRTGALLTSSTMEALVRICEQNDLVLLADEVYQNYVHPGRHQFTSFKKVVRDLNSPVPLVSFHSISKGVSGECGRRGGYFELCNISPDVAALIFRLVSAGLDPPVSGQIAVDSMVRPPKEGEPSYALWKAESDAIHKALYERTKIMGERLNE</sequence>
<reference evidence="8" key="1">
    <citation type="submission" date="2020-05" db="EMBL/GenBank/DDBJ databases">
        <title>Mycena genomes resolve the evolution of fungal bioluminescence.</title>
        <authorList>
            <person name="Tsai I.J."/>
        </authorList>
    </citation>
    <scope>NUCLEOTIDE SEQUENCE</scope>
    <source>
        <strain evidence="8">CCC161011</strain>
    </source>
</reference>
<dbReference type="CDD" id="cd00609">
    <property type="entry name" value="AAT_like"/>
    <property type="match status" value="1"/>
</dbReference>
<dbReference type="PANTHER" id="PTHR11751">
    <property type="entry name" value="ALANINE AMINOTRANSFERASE"/>
    <property type="match status" value="1"/>
</dbReference>
<dbReference type="InterPro" id="IPR004839">
    <property type="entry name" value="Aminotransferase_I/II_large"/>
</dbReference>
<accession>A0A8H6XIK2</accession>
<evidence type="ECO:0000256" key="3">
    <source>
        <dbReference type="ARBA" id="ARBA00022576"/>
    </source>
</evidence>
<dbReference type="InterPro" id="IPR015424">
    <property type="entry name" value="PyrdxlP-dep_Trfase"/>
</dbReference>
<name>A0A8H6XIK2_9AGAR</name>
<keyword evidence="4 8" id="KW-0808">Transferase</keyword>
<dbReference type="UniPathway" id="UPA00528">
    <property type="reaction ID" value="UER00586"/>
</dbReference>
<feature type="domain" description="Aminotransferase class I/classII large" evidence="7">
    <location>
        <begin position="90"/>
        <end position="339"/>
    </location>
</feature>
<comment type="similarity">
    <text evidence="6">Belongs to the class-I pyridoxal-phosphate-dependent aminotransferase family. Alanine aminotransferase subfamily.</text>
</comment>
<protein>
    <submittedName>
        <fullName evidence="8">Alanine aminotransferase</fullName>
    </submittedName>
</protein>